<dbReference type="Gene3D" id="3.40.1410.10">
    <property type="entry name" value="Chorismate lyase-like"/>
    <property type="match status" value="1"/>
</dbReference>
<dbReference type="InterPro" id="IPR011663">
    <property type="entry name" value="UTRA"/>
</dbReference>
<dbReference type="Pfam" id="PF07702">
    <property type="entry name" value="UTRA"/>
    <property type="match status" value="1"/>
</dbReference>
<feature type="domain" description="UbiC transcription regulator-associated" evidence="1">
    <location>
        <begin position="32"/>
        <end position="173"/>
    </location>
</feature>
<organism evidence="2 3">
    <name type="scientific">Nonomuraea salmonea</name>
    <dbReference type="NCBI Taxonomy" id="46181"/>
    <lineage>
        <taxon>Bacteria</taxon>
        <taxon>Bacillati</taxon>
        <taxon>Actinomycetota</taxon>
        <taxon>Actinomycetes</taxon>
        <taxon>Streptosporangiales</taxon>
        <taxon>Streptosporangiaceae</taxon>
        <taxon>Nonomuraea</taxon>
    </lineage>
</organism>
<sequence>MADQDIWTSVSLPYVRPRRSGQPDAWTEEAAQHGHTGSNILREVVELYPPASVGAALGLREDEPAVVRRRTVLLDEQPIELADSYYPASIARGTRLADMRKIPGGAPTLLVELGHELVHVEEDVSARPATEEERELLRLGDHEWVLVLFRRSLSRDRTPIEVSVLTMVPHGRHLRYKLSL</sequence>
<dbReference type="PANTHER" id="PTHR44846:SF17">
    <property type="entry name" value="GNTR-FAMILY TRANSCRIPTIONAL REGULATOR"/>
    <property type="match status" value="1"/>
</dbReference>
<gene>
    <name evidence="2" type="ORF">ACFFR3_13685</name>
</gene>
<evidence type="ECO:0000313" key="2">
    <source>
        <dbReference type="EMBL" id="MFB9470567.1"/>
    </source>
</evidence>
<accession>A0ABV5NK21</accession>
<reference evidence="2 3" key="1">
    <citation type="submission" date="2024-09" db="EMBL/GenBank/DDBJ databases">
        <authorList>
            <person name="Sun Q."/>
            <person name="Mori K."/>
        </authorList>
    </citation>
    <scope>NUCLEOTIDE SEQUENCE [LARGE SCALE GENOMIC DNA]</scope>
    <source>
        <strain evidence="2 3">JCM 3324</strain>
    </source>
</reference>
<name>A0ABV5NK21_9ACTN</name>
<dbReference type="InterPro" id="IPR028978">
    <property type="entry name" value="Chorismate_lyase_/UTRA_dom_sf"/>
</dbReference>
<protein>
    <submittedName>
        <fullName evidence="2">GntR family transcriptional regulator</fullName>
    </submittedName>
</protein>
<keyword evidence="3" id="KW-1185">Reference proteome</keyword>
<dbReference type="RefSeq" id="WP_345401811.1">
    <property type="nucleotide sequence ID" value="NZ_BAAAXS010000001.1"/>
</dbReference>
<dbReference type="SUPFAM" id="SSF64288">
    <property type="entry name" value="Chorismate lyase-like"/>
    <property type="match status" value="1"/>
</dbReference>
<dbReference type="EMBL" id="JBHMCF010000011">
    <property type="protein sequence ID" value="MFB9470567.1"/>
    <property type="molecule type" value="Genomic_DNA"/>
</dbReference>
<proteinExistence type="predicted"/>
<comment type="caution">
    <text evidence="2">The sequence shown here is derived from an EMBL/GenBank/DDBJ whole genome shotgun (WGS) entry which is preliminary data.</text>
</comment>
<evidence type="ECO:0000313" key="3">
    <source>
        <dbReference type="Proteomes" id="UP001589568"/>
    </source>
</evidence>
<evidence type="ECO:0000259" key="1">
    <source>
        <dbReference type="SMART" id="SM00866"/>
    </source>
</evidence>
<dbReference type="Proteomes" id="UP001589568">
    <property type="component" value="Unassembled WGS sequence"/>
</dbReference>
<dbReference type="InterPro" id="IPR050679">
    <property type="entry name" value="Bact_HTH_transcr_reg"/>
</dbReference>
<dbReference type="PANTHER" id="PTHR44846">
    <property type="entry name" value="MANNOSYL-D-GLYCERATE TRANSPORT/METABOLISM SYSTEM REPRESSOR MNGR-RELATED"/>
    <property type="match status" value="1"/>
</dbReference>
<dbReference type="SMART" id="SM00866">
    <property type="entry name" value="UTRA"/>
    <property type="match status" value="1"/>
</dbReference>